<feature type="region of interest" description="Disordered" evidence="1">
    <location>
        <begin position="1"/>
        <end position="40"/>
    </location>
</feature>
<protein>
    <submittedName>
        <fullName evidence="2">Uncharacterized protein</fullName>
    </submittedName>
</protein>
<keyword evidence="3" id="KW-1185">Reference proteome</keyword>
<dbReference type="EMBL" id="JACEFO010001668">
    <property type="protein sequence ID" value="KAF8723284.1"/>
    <property type="molecule type" value="Genomic_DNA"/>
</dbReference>
<gene>
    <name evidence="2" type="ORF">HU200_021802</name>
</gene>
<evidence type="ECO:0000313" key="2">
    <source>
        <dbReference type="EMBL" id="KAF8723284.1"/>
    </source>
</evidence>
<name>A0A835K8N2_9POAL</name>
<dbReference type="Proteomes" id="UP000636709">
    <property type="component" value="Unassembled WGS sequence"/>
</dbReference>
<dbReference type="AlphaFoldDB" id="A0A835K8N2"/>
<sequence length="96" mass="10667">MQETSTPRRSHRRRPAPARQARSDHRCRRPSTVLDPTGRGSREITAVVGSWFLAPAPHCCPLGPPLELLNYQQRYVRHCSPASSLSRSPTATSPPV</sequence>
<organism evidence="2 3">
    <name type="scientific">Digitaria exilis</name>
    <dbReference type="NCBI Taxonomy" id="1010633"/>
    <lineage>
        <taxon>Eukaryota</taxon>
        <taxon>Viridiplantae</taxon>
        <taxon>Streptophyta</taxon>
        <taxon>Embryophyta</taxon>
        <taxon>Tracheophyta</taxon>
        <taxon>Spermatophyta</taxon>
        <taxon>Magnoliopsida</taxon>
        <taxon>Liliopsida</taxon>
        <taxon>Poales</taxon>
        <taxon>Poaceae</taxon>
        <taxon>PACMAD clade</taxon>
        <taxon>Panicoideae</taxon>
        <taxon>Panicodae</taxon>
        <taxon>Paniceae</taxon>
        <taxon>Anthephorinae</taxon>
        <taxon>Digitaria</taxon>
    </lineage>
</organism>
<proteinExistence type="predicted"/>
<evidence type="ECO:0000256" key="1">
    <source>
        <dbReference type="SAM" id="MobiDB-lite"/>
    </source>
</evidence>
<accession>A0A835K8N2</accession>
<comment type="caution">
    <text evidence="2">The sequence shown here is derived from an EMBL/GenBank/DDBJ whole genome shotgun (WGS) entry which is preliminary data.</text>
</comment>
<reference evidence="2" key="1">
    <citation type="submission" date="2020-07" db="EMBL/GenBank/DDBJ databases">
        <title>Genome sequence and genetic diversity analysis of an under-domesticated orphan crop, white fonio (Digitaria exilis).</title>
        <authorList>
            <person name="Bennetzen J.L."/>
            <person name="Chen S."/>
            <person name="Ma X."/>
            <person name="Wang X."/>
            <person name="Yssel A.E.J."/>
            <person name="Chaluvadi S.R."/>
            <person name="Johnson M."/>
            <person name="Gangashetty P."/>
            <person name="Hamidou F."/>
            <person name="Sanogo M.D."/>
            <person name="Zwaenepoel A."/>
            <person name="Wallace J."/>
            <person name="Van De Peer Y."/>
            <person name="Van Deynze A."/>
        </authorList>
    </citation>
    <scope>NUCLEOTIDE SEQUENCE</scope>
    <source>
        <tissue evidence="2">Leaves</tissue>
    </source>
</reference>
<evidence type="ECO:0000313" key="3">
    <source>
        <dbReference type="Proteomes" id="UP000636709"/>
    </source>
</evidence>